<evidence type="ECO:0000313" key="7">
    <source>
        <dbReference type="EMBL" id="KAK4094445.1"/>
    </source>
</evidence>
<feature type="region of interest" description="Disordered" evidence="6">
    <location>
        <begin position="448"/>
        <end position="516"/>
    </location>
</feature>
<reference evidence="7 10" key="4">
    <citation type="journal article" date="2024" name="Microbiol. Resour. Announc.">
        <title>Genome annotations for the ascomycete fungi Trichoderma harzianum, Trichoderma aggressivum, and Purpureocillium lilacinum.</title>
        <authorList>
            <person name="Beijen E.P.W."/>
            <person name="Ohm R.A."/>
        </authorList>
    </citation>
    <scope>NUCLEOTIDE SEQUENCE [LARGE SCALE GENOMIC DNA]</scope>
    <source>
        <strain evidence="7 10">CBS 150709</strain>
    </source>
</reference>
<dbReference type="Pfam" id="PF02353">
    <property type="entry name" value="CMAS"/>
    <property type="match status" value="1"/>
</dbReference>
<evidence type="ECO:0000256" key="6">
    <source>
        <dbReference type="SAM" id="MobiDB-lite"/>
    </source>
</evidence>
<feature type="compositionally biased region" description="Polar residues" evidence="6">
    <location>
        <begin position="450"/>
        <end position="459"/>
    </location>
</feature>
<dbReference type="CDD" id="cd14820">
    <property type="entry name" value="TRAX"/>
    <property type="match status" value="1"/>
</dbReference>
<protein>
    <recommendedName>
        <fullName evidence="11">Cyclopropane-fatty-acyl-phospholipid synthase</fullName>
    </recommendedName>
</protein>
<dbReference type="GO" id="GO:0005737">
    <property type="term" value="C:cytoplasm"/>
    <property type="evidence" value="ECO:0007669"/>
    <property type="project" value="UniProtKB-SubCell"/>
</dbReference>
<evidence type="ECO:0000256" key="4">
    <source>
        <dbReference type="ARBA" id="ARBA00022490"/>
    </source>
</evidence>
<dbReference type="SUPFAM" id="SSF74784">
    <property type="entry name" value="Translin"/>
    <property type="match status" value="1"/>
</dbReference>
<dbReference type="GO" id="GO:0005634">
    <property type="term" value="C:nucleus"/>
    <property type="evidence" value="ECO:0007669"/>
    <property type="project" value="UniProtKB-SubCell"/>
</dbReference>
<dbReference type="InterPro" id="IPR050723">
    <property type="entry name" value="CFA/CMAS"/>
</dbReference>
<proteinExistence type="inferred from homology"/>
<feature type="compositionally biased region" description="Polar residues" evidence="6">
    <location>
        <begin position="466"/>
        <end position="475"/>
    </location>
</feature>
<keyword evidence="5" id="KW-0539">Nucleus</keyword>
<dbReference type="InterPro" id="IPR036081">
    <property type="entry name" value="Translin_sf"/>
</dbReference>
<evidence type="ECO:0000256" key="1">
    <source>
        <dbReference type="ARBA" id="ARBA00004123"/>
    </source>
</evidence>
<dbReference type="PANTHER" id="PTHR43667">
    <property type="entry name" value="CYCLOPROPANE-FATTY-ACYL-PHOSPHOLIPID SYNTHASE"/>
    <property type="match status" value="1"/>
</dbReference>
<dbReference type="PANTHER" id="PTHR43667:SF2">
    <property type="entry name" value="FATTY ACID C-METHYL TRANSFERASE"/>
    <property type="match status" value="1"/>
</dbReference>
<dbReference type="GO" id="GO:0043565">
    <property type="term" value="F:sequence-specific DNA binding"/>
    <property type="evidence" value="ECO:0007669"/>
    <property type="project" value="InterPro"/>
</dbReference>
<dbReference type="EMBL" id="LCWV01000005">
    <property type="protein sequence ID" value="PWI72909.1"/>
    <property type="molecule type" value="Genomic_DNA"/>
</dbReference>
<feature type="compositionally biased region" description="Basic and acidic residues" evidence="6">
    <location>
        <begin position="767"/>
        <end position="779"/>
    </location>
</feature>
<sequence>MNVPAMGVAMLQPTLIFVAKRMLSAALQGIEHGQLKISYPSPESEQGTHEHDVSFGFGTPSAIVLVKDDWFWVRVLASGSVGFAEAYVNGEIDSPDLLGIFKLAFLNRRIFMKLDKQSPFMTKLYSLFARTNSIEQAKRNVAAHYDLSNDMFAAFLSPDMTYSCPLWLPSHDPDYTNDSLERAQRRKLSYHIKAARIQASDHVLEIGTGWGSFAIQAVQETGCTLTTVTLSTEQKALAEKRIEAAGLPDKITVLLCDYREIPKLGIRFNKVVSIEMLEHTGIEHLHEYFGVIKDLLPGDGAIATFQATMMSEAIFPGAYPPSLLQTLHAIDQGAGDHFIVDRVETFGGLGRAFQEWGEAFGRSFESRIRADLIARRPQACDAELEEFRRKWQAILLCVLSSGVRGANGSDSNGQAASFLVVESGDPGGTYCALPAARLCAPKLKSRIHIQPQSPDPGQQNRHHLTTPHNAPSSHITACKIPQISNSSMSGGVKRDRDGNARVKSAAPPDAPRGRFHGMFENFRDELDEHYDRRERIIKASRDVTAQSKKMCGLGWLGSIFALQRVKTLNADFPSHTQKDIDARMAEISRLLASVAADLQSVNRYRYAWQMRCLEELVEALSFAHYLRLQKLITPAEAQAAVPLPEGTPPLELTPGDYMYGIFDLFGELMRFATVQRAQVIETPSNLAGGTAGAEGAGGGAGKGEEGKRTILRDIQELGCAFEILPAVPTKDFRSKMDAMRQSVRKVENLGYGLVVRGSERPSGWVPDMKDERPEPVSPV</sequence>
<dbReference type="Proteomes" id="UP001287286">
    <property type="component" value="Unassembled WGS sequence"/>
</dbReference>
<reference evidence="7" key="3">
    <citation type="submission" date="2023-11" db="EMBL/GenBank/DDBJ databases">
        <authorList>
            <person name="Beijen E."/>
            <person name="Ohm R.A."/>
        </authorList>
    </citation>
    <scope>NUCLEOTIDE SEQUENCE</scope>
    <source>
        <strain evidence="7">CBS 150709</strain>
    </source>
</reference>
<dbReference type="CDD" id="cd02440">
    <property type="entry name" value="AdoMet_MTases"/>
    <property type="match status" value="1"/>
</dbReference>
<feature type="region of interest" description="Disordered" evidence="6">
    <location>
        <begin position="758"/>
        <end position="779"/>
    </location>
</feature>
<organism evidence="8 9">
    <name type="scientific">Purpureocillium lilacinum</name>
    <name type="common">Paecilomyces lilacinus</name>
    <dbReference type="NCBI Taxonomy" id="33203"/>
    <lineage>
        <taxon>Eukaryota</taxon>
        <taxon>Fungi</taxon>
        <taxon>Dikarya</taxon>
        <taxon>Ascomycota</taxon>
        <taxon>Pezizomycotina</taxon>
        <taxon>Sordariomycetes</taxon>
        <taxon>Hypocreomycetidae</taxon>
        <taxon>Hypocreales</taxon>
        <taxon>Ophiocordycipitaceae</taxon>
        <taxon>Purpureocillium</taxon>
    </lineage>
</organism>
<dbReference type="Gene3D" id="1.20.58.200">
    <property type="entry name" value="Translin, domain 2"/>
    <property type="match status" value="1"/>
</dbReference>
<gene>
    <name evidence="8" type="ORF">PCL_09924</name>
    <name evidence="7" type="ORF">Purlil1_1050</name>
</gene>
<evidence type="ECO:0000313" key="8">
    <source>
        <dbReference type="EMBL" id="PWI72909.1"/>
    </source>
</evidence>
<dbReference type="InterPro" id="IPR016069">
    <property type="entry name" value="Translin_C"/>
</dbReference>
<evidence type="ECO:0008006" key="11">
    <source>
        <dbReference type="Google" id="ProtNLM"/>
    </source>
</evidence>
<keyword evidence="10" id="KW-1185">Reference proteome</keyword>
<comment type="similarity">
    <text evidence="3">Belongs to the translin family.</text>
</comment>
<evidence type="ECO:0000313" key="9">
    <source>
        <dbReference type="Proteomes" id="UP000245956"/>
    </source>
</evidence>
<reference evidence="8 9" key="2">
    <citation type="journal article" date="2016" name="Front. Microbiol.">
        <title>Genome and transcriptome sequences reveal the specific parasitism of the nematophagous Purpureocillium lilacinum 36-1.</title>
        <authorList>
            <person name="Xie J."/>
            <person name="Li S."/>
            <person name="Mo C."/>
            <person name="Xiao X."/>
            <person name="Peng D."/>
            <person name="Wang G."/>
            <person name="Xiao Y."/>
        </authorList>
    </citation>
    <scope>NUCLEOTIDE SEQUENCE [LARGE SCALE GENOMIC DNA]</scope>
    <source>
        <strain evidence="8 9">36-1</strain>
    </source>
</reference>
<name>A0A2U3EEG7_PURLI</name>
<feature type="compositionally biased region" description="Gly residues" evidence="6">
    <location>
        <begin position="689"/>
        <end position="701"/>
    </location>
</feature>
<dbReference type="EMBL" id="JAWRVI010000003">
    <property type="protein sequence ID" value="KAK4094445.1"/>
    <property type="molecule type" value="Genomic_DNA"/>
</dbReference>
<dbReference type="InterPro" id="IPR029063">
    <property type="entry name" value="SAM-dependent_MTases_sf"/>
</dbReference>
<dbReference type="Gene3D" id="1.20.58.190">
    <property type="entry name" value="Translin, domain 1"/>
    <property type="match status" value="1"/>
</dbReference>
<comment type="subcellular location">
    <subcellularLocation>
        <location evidence="2">Cytoplasm</location>
    </subcellularLocation>
    <subcellularLocation>
        <location evidence="1">Nucleus</location>
    </subcellularLocation>
</comment>
<dbReference type="Gene3D" id="3.40.50.150">
    <property type="entry name" value="Vaccinia Virus protein VP39"/>
    <property type="match status" value="1"/>
</dbReference>
<evidence type="ECO:0000313" key="10">
    <source>
        <dbReference type="Proteomes" id="UP001287286"/>
    </source>
</evidence>
<evidence type="ECO:0000256" key="3">
    <source>
        <dbReference type="ARBA" id="ARBA00005902"/>
    </source>
</evidence>
<dbReference type="InterPro" id="IPR002848">
    <property type="entry name" value="Translin_fam"/>
</dbReference>
<dbReference type="InterPro" id="IPR016068">
    <property type="entry name" value="Translin_N"/>
</dbReference>
<dbReference type="AlphaFoldDB" id="A0A2U3EEG7"/>
<evidence type="ECO:0000256" key="2">
    <source>
        <dbReference type="ARBA" id="ARBA00004496"/>
    </source>
</evidence>
<accession>A0A2U3EEG7</accession>
<dbReference type="Proteomes" id="UP000245956">
    <property type="component" value="Unassembled WGS sequence"/>
</dbReference>
<keyword evidence="4" id="KW-0963">Cytoplasm</keyword>
<dbReference type="SUPFAM" id="SSF53335">
    <property type="entry name" value="S-adenosyl-L-methionine-dependent methyltransferases"/>
    <property type="match status" value="1"/>
</dbReference>
<evidence type="ECO:0000256" key="5">
    <source>
        <dbReference type="ARBA" id="ARBA00023242"/>
    </source>
</evidence>
<comment type="caution">
    <text evidence="8">The sequence shown here is derived from an EMBL/GenBank/DDBJ whole genome shotgun (WGS) entry which is preliminary data.</text>
</comment>
<reference evidence="8" key="1">
    <citation type="submission" date="2015-05" db="EMBL/GenBank/DDBJ databases">
        <authorList>
            <person name="Wang D.B."/>
            <person name="Wang M."/>
        </authorList>
    </citation>
    <scope>NUCLEOTIDE SEQUENCE</scope>
    <source>
        <strain evidence="8">36-1</strain>
    </source>
</reference>
<feature type="region of interest" description="Disordered" evidence="6">
    <location>
        <begin position="686"/>
        <end position="705"/>
    </location>
</feature>
<dbReference type="Pfam" id="PF01997">
    <property type="entry name" value="Translin"/>
    <property type="match status" value="1"/>
</dbReference>